<keyword evidence="3" id="KW-1185">Reference proteome</keyword>
<organism evidence="2 3">
    <name type="scientific">Sinomicrobium pectinilyticum</name>
    <dbReference type="NCBI Taxonomy" id="1084421"/>
    <lineage>
        <taxon>Bacteria</taxon>
        <taxon>Pseudomonadati</taxon>
        <taxon>Bacteroidota</taxon>
        <taxon>Flavobacteriia</taxon>
        <taxon>Flavobacteriales</taxon>
        <taxon>Flavobacteriaceae</taxon>
        <taxon>Sinomicrobium</taxon>
    </lineage>
</organism>
<sequence length="125" mass="14033">MTYQEKIIENYINAYNRFDIDGMLNELHADIRFENVHGGEITLTTQGISAFGEQAGKAARLFREREQVITGFHTEENHITVSISYTGIIACDLPDGPKEGDIVKLDGKSVFTFAEGKIIHLRDES</sequence>
<gene>
    <name evidence="2" type="ORF">ED312_05215</name>
</gene>
<accession>A0A3N0ET28</accession>
<proteinExistence type="predicted"/>
<evidence type="ECO:0000313" key="2">
    <source>
        <dbReference type="EMBL" id="RNL91070.1"/>
    </source>
</evidence>
<dbReference type="EMBL" id="RJTM01000028">
    <property type="protein sequence ID" value="RNL91070.1"/>
    <property type="molecule type" value="Genomic_DNA"/>
</dbReference>
<dbReference type="Pfam" id="PF12680">
    <property type="entry name" value="SnoaL_2"/>
    <property type="match status" value="1"/>
</dbReference>
<dbReference type="InterPro" id="IPR032710">
    <property type="entry name" value="NTF2-like_dom_sf"/>
</dbReference>
<protein>
    <submittedName>
        <fullName evidence="2">Nuclear transport factor 2 family protein</fullName>
    </submittedName>
</protein>
<evidence type="ECO:0000313" key="3">
    <source>
        <dbReference type="Proteomes" id="UP000267469"/>
    </source>
</evidence>
<name>A0A3N0ET28_SINP1</name>
<dbReference type="AlphaFoldDB" id="A0A3N0ET28"/>
<dbReference type="RefSeq" id="WP_123214952.1">
    <property type="nucleotide sequence ID" value="NZ_RJTM01000028.1"/>
</dbReference>
<feature type="domain" description="SnoaL-like" evidence="1">
    <location>
        <begin position="8"/>
        <end position="120"/>
    </location>
</feature>
<dbReference type="Gene3D" id="3.10.450.50">
    <property type="match status" value="1"/>
</dbReference>
<dbReference type="Proteomes" id="UP000267469">
    <property type="component" value="Unassembled WGS sequence"/>
</dbReference>
<reference evidence="2 3" key="1">
    <citation type="submission" date="2018-10" db="EMBL/GenBank/DDBJ databases">
        <title>Sinomicrobium pectinilyticum sp. nov., a pectinase-producing bacterium isolated from alkaline and saline soil, and emended description of the genus Sinomicrobium.</title>
        <authorList>
            <person name="Cheng B."/>
            <person name="Li C."/>
            <person name="Lai Q."/>
            <person name="Du M."/>
            <person name="Shao Z."/>
            <person name="Xu P."/>
            <person name="Yang C."/>
        </authorList>
    </citation>
    <scope>NUCLEOTIDE SEQUENCE [LARGE SCALE GENOMIC DNA]</scope>
    <source>
        <strain evidence="2 3">5DNS001</strain>
    </source>
</reference>
<dbReference type="OrthoDB" id="582835at2"/>
<evidence type="ECO:0000259" key="1">
    <source>
        <dbReference type="Pfam" id="PF12680"/>
    </source>
</evidence>
<dbReference type="SUPFAM" id="SSF54427">
    <property type="entry name" value="NTF2-like"/>
    <property type="match status" value="1"/>
</dbReference>
<dbReference type="InterPro" id="IPR037401">
    <property type="entry name" value="SnoaL-like"/>
</dbReference>
<comment type="caution">
    <text evidence="2">The sequence shown here is derived from an EMBL/GenBank/DDBJ whole genome shotgun (WGS) entry which is preliminary data.</text>
</comment>